<feature type="binding site" evidence="4">
    <location>
        <position position="236"/>
    </location>
    <ligand>
        <name>Mg(2+)</name>
        <dbReference type="ChEBI" id="CHEBI:18420"/>
    </ligand>
</feature>
<evidence type="ECO:0000256" key="4">
    <source>
        <dbReference type="PIRSR" id="PIRSR000915-3"/>
    </source>
</evidence>
<evidence type="ECO:0000256" key="5">
    <source>
        <dbReference type="SAM" id="MobiDB-lite"/>
    </source>
</evidence>
<dbReference type="EMBL" id="FNIB01000008">
    <property type="protein sequence ID" value="SDN96076.1"/>
    <property type="molecule type" value="Genomic_DNA"/>
</dbReference>
<evidence type="ECO:0000313" key="6">
    <source>
        <dbReference type="EMBL" id="SDN96076.1"/>
    </source>
</evidence>
<dbReference type="NCBIfam" id="TIGR01460">
    <property type="entry name" value="HAD-SF-IIA"/>
    <property type="match status" value="1"/>
</dbReference>
<dbReference type="PANTHER" id="PTHR19288">
    <property type="entry name" value="4-NITROPHENYLPHOSPHATASE-RELATED"/>
    <property type="match status" value="1"/>
</dbReference>
<dbReference type="GO" id="GO:0046872">
    <property type="term" value="F:metal ion binding"/>
    <property type="evidence" value="ECO:0007669"/>
    <property type="project" value="UniProtKB-KW"/>
</dbReference>
<dbReference type="GO" id="GO:0016791">
    <property type="term" value="F:phosphatase activity"/>
    <property type="evidence" value="ECO:0007669"/>
    <property type="project" value="TreeGrafter"/>
</dbReference>
<accession>A0A5E9G0K5</accession>
<feature type="binding site" evidence="4">
    <location>
        <position position="35"/>
    </location>
    <ligand>
        <name>Mg(2+)</name>
        <dbReference type="ChEBI" id="CHEBI:18420"/>
    </ligand>
</feature>
<reference evidence="6 7" key="1">
    <citation type="submission" date="2016-10" db="EMBL/GenBank/DDBJ databases">
        <authorList>
            <person name="Varghese N."/>
            <person name="Submissions S."/>
        </authorList>
    </citation>
    <scope>NUCLEOTIDE SEQUENCE [LARGE SCALE GENOMIC DNA]</scope>
    <source>
        <strain evidence="6 7">CGMCC 1.11215</strain>
    </source>
</reference>
<keyword evidence="4" id="KW-0460">Magnesium</keyword>
<dbReference type="Pfam" id="PF13242">
    <property type="entry name" value="Hydrolase_like"/>
    <property type="match status" value="1"/>
</dbReference>
<feature type="active site" description="Proton donor" evidence="2">
    <location>
        <position position="37"/>
    </location>
</feature>
<protein>
    <submittedName>
        <fullName evidence="6">Phosphoglycolate/pyridoxal phosphate phosphatase family/Haloacid Dehalogenase Superfamily Class (Subfamily) IIA</fullName>
    </submittedName>
</protein>
<dbReference type="GO" id="GO:0005737">
    <property type="term" value="C:cytoplasm"/>
    <property type="evidence" value="ECO:0007669"/>
    <property type="project" value="TreeGrafter"/>
</dbReference>
<dbReference type="RefSeq" id="WP_233197164.1">
    <property type="nucleotide sequence ID" value="NZ_FNIB01000008.1"/>
</dbReference>
<feature type="binding site" evidence="4">
    <location>
        <position position="37"/>
    </location>
    <ligand>
        <name>Mg(2+)</name>
        <dbReference type="ChEBI" id="CHEBI:18420"/>
    </ligand>
</feature>
<dbReference type="InterPro" id="IPR036412">
    <property type="entry name" value="HAD-like_sf"/>
</dbReference>
<dbReference type="Proteomes" id="UP000199639">
    <property type="component" value="Unassembled WGS sequence"/>
</dbReference>
<comment type="similarity">
    <text evidence="1">Belongs to the HAD-like hydrolase superfamily.</text>
</comment>
<dbReference type="InterPro" id="IPR023214">
    <property type="entry name" value="HAD_sf"/>
</dbReference>
<dbReference type="Gene3D" id="3.40.50.1000">
    <property type="entry name" value="HAD superfamily/HAD-like"/>
    <property type="match status" value="2"/>
</dbReference>
<dbReference type="PANTHER" id="PTHR19288:SF46">
    <property type="entry name" value="HALOACID DEHALOGENASE-LIKE HYDROLASE DOMAIN-CONTAINING PROTEIN 2"/>
    <property type="match status" value="1"/>
</dbReference>
<proteinExistence type="inferred from homology"/>
<feature type="binding site" evidence="3">
    <location>
        <position position="211"/>
    </location>
    <ligand>
        <name>substrate</name>
    </ligand>
</feature>
<dbReference type="InterPro" id="IPR006357">
    <property type="entry name" value="HAD-SF_hydro_IIA"/>
</dbReference>
<gene>
    <name evidence="6" type="ORF">SAMN05216368_108204</name>
</gene>
<organism evidence="6 7">
    <name type="scientific">Cryobacterium flavum</name>
    <dbReference type="NCBI Taxonomy" id="1424659"/>
    <lineage>
        <taxon>Bacteria</taxon>
        <taxon>Bacillati</taxon>
        <taxon>Actinomycetota</taxon>
        <taxon>Actinomycetes</taxon>
        <taxon>Micrococcales</taxon>
        <taxon>Microbacteriaceae</taxon>
        <taxon>Cryobacterium</taxon>
    </lineage>
</organism>
<dbReference type="Pfam" id="PF13344">
    <property type="entry name" value="Hydrolase_6"/>
    <property type="match status" value="1"/>
</dbReference>
<feature type="region of interest" description="Disordered" evidence="5">
    <location>
        <begin position="1"/>
        <end position="20"/>
    </location>
</feature>
<evidence type="ECO:0000256" key="1">
    <source>
        <dbReference type="PIRNR" id="PIRNR000915"/>
    </source>
</evidence>
<keyword evidence="4" id="KW-0479">Metal-binding</keyword>
<evidence type="ECO:0000256" key="3">
    <source>
        <dbReference type="PIRSR" id="PIRSR000915-2"/>
    </source>
</evidence>
<sequence>MSETTVTSTGLPSAPTGKATPRALPERVYDAYLFDLDGTIYLGEELLPGALQLLAHLRETKRRVVFLSNNPTLDRAMYVSKLTKLGIQVAPEEVVNSVVSMVAWLSREHPGKTVYPIAEQPLITALRDAGIPTSSNPDEIEIVLASYDRGFDYSKLQIAFDALWKRDAILVATNLDRYCPFPGGRGEPDAAAIVAAIEACTGVPCVANAGKPSVIMLETVMASLGLRPEQCLMTGDRLYTDVKMAVDARMDSALVLTGDADLDSVARTAAADQPTYILDRVDHVIPVAIRHELGWSDVPSVSLAVGHRNA</sequence>
<feature type="binding site" evidence="3">
    <location>
        <begin position="68"/>
        <end position="70"/>
    </location>
    <ligand>
        <name>substrate</name>
    </ligand>
</feature>
<dbReference type="PIRSF" id="PIRSF000915">
    <property type="entry name" value="PGP-type_phosphatase"/>
    <property type="match status" value="1"/>
</dbReference>
<dbReference type="STRING" id="1424659.SAMN05216368_108204"/>
<evidence type="ECO:0000256" key="2">
    <source>
        <dbReference type="PIRSR" id="PIRSR000915-1"/>
    </source>
</evidence>
<comment type="cofactor">
    <cofactor evidence="4">
        <name>Mg(2+)</name>
        <dbReference type="ChEBI" id="CHEBI:18420"/>
    </cofactor>
    <text evidence="4">Divalent metal ions. Mg(2+) is the most effective.</text>
</comment>
<feature type="active site" description="Nucleophile" evidence="2">
    <location>
        <position position="35"/>
    </location>
</feature>
<dbReference type="AlphaFoldDB" id="A0A5E9G0K5"/>
<dbReference type="SUPFAM" id="SSF56784">
    <property type="entry name" value="HAD-like"/>
    <property type="match status" value="1"/>
</dbReference>
<feature type="compositionally biased region" description="Polar residues" evidence="5">
    <location>
        <begin position="1"/>
        <end position="11"/>
    </location>
</feature>
<evidence type="ECO:0000313" key="7">
    <source>
        <dbReference type="Proteomes" id="UP000199639"/>
    </source>
</evidence>
<name>A0A5E9G0K5_9MICO</name>